<name>A0A4C1UGS1_EUMVA</name>
<evidence type="ECO:0000313" key="2">
    <source>
        <dbReference type="Proteomes" id="UP000299102"/>
    </source>
</evidence>
<comment type="caution">
    <text evidence="1">The sequence shown here is derived from an EMBL/GenBank/DDBJ whole genome shotgun (WGS) entry which is preliminary data.</text>
</comment>
<evidence type="ECO:0000313" key="1">
    <source>
        <dbReference type="EMBL" id="GBP25673.1"/>
    </source>
</evidence>
<protein>
    <submittedName>
        <fullName evidence="1">Uncharacterized protein</fullName>
    </submittedName>
</protein>
<proteinExistence type="predicted"/>
<reference evidence="1 2" key="1">
    <citation type="journal article" date="2019" name="Commun. Biol.">
        <title>The bagworm genome reveals a unique fibroin gene that provides high tensile strength.</title>
        <authorList>
            <person name="Kono N."/>
            <person name="Nakamura H."/>
            <person name="Ohtoshi R."/>
            <person name="Tomita M."/>
            <person name="Numata K."/>
            <person name="Arakawa K."/>
        </authorList>
    </citation>
    <scope>NUCLEOTIDE SEQUENCE [LARGE SCALE GENOMIC DNA]</scope>
</reference>
<keyword evidence="2" id="KW-1185">Reference proteome</keyword>
<accession>A0A4C1UGS1</accession>
<dbReference type="Proteomes" id="UP000299102">
    <property type="component" value="Unassembled WGS sequence"/>
</dbReference>
<dbReference type="EMBL" id="BGZK01000171">
    <property type="protein sequence ID" value="GBP25673.1"/>
    <property type="molecule type" value="Genomic_DNA"/>
</dbReference>
<dbReference type="AlphaFoldDB" id="A0A4C1UGS1"/>
<gene>
    <name evidence="1" type="ORF">EVAR_12150_1</name>
</gene>
<sequence length="90" mass="10859">MQRLTLCPVFAEIRRFSNDGYLTVHLRDRSTTNSKSISRQCFAVSREFRRLTRRCAELREVTKARDTVARNCRWELTSFFFPYEFSLKKR</sequence>
<organism evidence="1 2">
    <name type="scientific">Eumeta variegata</name>
    <name type="common">Bagworm moth</name>
    <name type="synonym">Eumeta japonica</name>
    <dbReference type="NCBI Taxonomy" id="151549"/>
    <lineage>
        <taxon>Eukaryota</taxon>
        <taxon>Metazoa</taxon>
        <taxon>Ecdysozoa</taxon>
        <taxon>Arthropoda</taxon>
        <taxon>Hexapoda</taxon>
        <taxon>Insecta</taxon>
        <taxon>Pterygota</taxon>
        <taxon>Neoptera</taxon>
        <taxon>Endopterygota</taxon>
        <taxon>Lepidoptera</taxon>
        <taxon>Glossata</taxon>
        <taxon>Ditrysia</taxon>
        <taxon>Tineoidea</taxon>
        <taxon>Psychidae</taxon>
        <taxon>Oiketicinae</taxon>
        <taxon>Eumeta</taxon>
    </lineage>
</organism>